<dbReference type="GO" id="GO:0051301">
    <property type="term" value="P:cell division"/>
    <property type="evidence" value="ECO:0007669"/>
    <property type="project" value="InterPro"/>
</dbReference>
<reference evidence="7 8" key="1">
    <citation type="submission" date="2018-08" db="EMBL/GenBank/DDBJ databases">
        <title>A genome reference for cultivated species of the human gut microbiota.</title>
        <authorList>
            <person name="Zou Y."/>
            <person name="Xue W."/>
            <person name="Luo G."/>
        </authorList>
    </citation>
    <scope>NUCLEOTIDE SEQUENCE [LARGE SCALE GENOMIC DNA]</scope>
    <source>
        <strain evidence="7 8">AF37-6AC</strain>
    </source>
</reference>
<organism evidence="7 8">
    <name type="scientific">Blautia obeum</name>
    <dbReference type="NCBI Taxonomy" id="40520"/>
    <lineage>
        <taxon>Bacteria</taxon>
        <taxon>Bacillati</taxon>
        <taxon>Bacillota</taxon>
        <taxon>Clostridia</taxon>
        <taxon>Lachnospirales</taxon>
        <taxon>Lachnospiraceae</taxon>
        <taxon>Blautia</taxon>
    </lineage>
</organism>
<evidence type="ECO:0000256" key="4">
    <source>
        <dbReference type="ARBA" id="ARBA00022989"/>
    </source>
</evidence>
<comment type="subcellular location">
    <subcellularLocation>
        <location evidence="1">Membrane</location>
        <topology evidence="1">Multi-pass membrane protein</topology>
    </subcellularLocation>
</comment>
<evidence type="ECO:0000256" key="6">
    <source>
        <dbReference type="SAM" id="Phobius"/>
    </source>
</evidence>
<dbReference type="NCBIfam" id="NF038403">
    <property type="entry name" value="perm_prefix_1"/>
    <property type="match status" value="1"/>
</dbReference>
<dbReference type="AlphaFoldDB" id="A0A415L635"/>
<gene>
    <name evidence="7" type="ORF">DW021_14910</name>
</gene>
<dbReference type="GO" id="GO:0032153">
    <property type="term" value="C:cell division site"/>
    <property type="evidence" value="ECO:0007669"/>
    <property type="project" value="TreeGrafter"/>
</dbReference>
<dbReference type="Proteomes" id="UP000285897">
    <property type="component" value="Unassembled WGS sequence"/>
</dbReference>
<keyword evidence="3" id="KW-0133">Cell shape</keyword>
<dbReference type="InterPro" id="IPR047928">
    <property type="entry name" value="Perm_prefix_1"/>
</dbReference>
<feature type="transmembrane region" description="Helical" evidence="6">
    <location>
        <begin position="336"/>
        <end position="357"/>
    </location>
</feature>
<evidence type="ECO:0000256" key="3">
    <source>
        <dbReference type="ARBA" id="ARBA00022960"/>
    </source>
</evidence>
<dbReference type="EMBL" id="QROS01000014">
    <property type="protein sequence ID" value="RHL43940.1"/>
    <property type="molecule type" value="Genomic_DNA"/>
</dbReference>
<dbReference type="InterPro" id="IPR001182">
    <property type="entry name" value="FtsW/RodA"/>
</dbReference>
<feature type="transmembrane region" description="Helical" evidence="6">
    <location>
        <begin position="369"/>
        <end position="388"/>
    </location>
</feature>
<feature type="transmembrane region" description="Helical" evidence="6">
    <location>
        <begin position="400"/>
        <end position="425"/>
    </location>
</feature>
<dbReference type="GO" id="GO:0005886">
    <property type="term" value="C:plasma membrane"/>
    <property type="evidence" value="ECO:0007669"/>
    <property type="project" value="TreeGrafter"/>
</dbReference>
<protein>
    <submittedName>
        <fullName evidence="7">FtsW/RodA/SpoVE family cell cycle protein</fullName>
    </submittedName>
</protein>
<evidence type="ECO:0000256" key="1">
    <source>
        <dbReference type="ARBA" id="ARBA00004141"/>
    </source>
</evidence>
<proteinExistence type="predicted"/>
<evidence type="ECO:0000313" key="8">
    <source>
        <dbReference type="Proteomes" id="UP000285897"/>
    </source>
</evidence>
<evidence type="ECO:0000256" key="2">
    <source>
        <dbReference type="ARBA" id="ARBA00022692"/>
    </source>
</evidence>
<dbReference type="RefSeq" id="WP_118071922.1">
    <property type="nucleotide sequence ID" value="NZ_JAAILP010000012.1"/>
</dbReference>
<keyword evidence="4 6" id="KW-1133">Transmembrane helix</keyword>
<dbReference type="PANTHER" id="PTHR30474">
    <property type="entry name" value="CELL CYCLE PROTEIN"/>
    <property type="match status" value="1"/>
</dbReference>
<feature type="transmembrane region" description="Helical" evidence="6">
    <location>
        <begin position="137"/>
        <end position="154"/>
    </location>
</feature>
<dbReference type="GO" id="GO:0015648">
    <property type="term" value="F:lipid-linked peptidoglycan transporter activity"/>
    <property type="evidence" value="ECO:0007669"/>
    <property type="project" value="TreeGrafter"/>
</dbReference>
<keyword evidence="2 6" id="KW-0812">Transmembrane</keyword>
<comment type="caution">
    <text evidence="7">The sequence shown here is derived from an EMBL/GenBank/DDBJ whole genome shotgun (WGS) entry which is preliminary data.</text>
</comment>
<sequence>MDEYLKLLLEQIRCTKARPYIKQELQDHMEDQIAENMKAGMDHEQAEKEAVRDMGDPVETGISLDSIHRPQAAWKLLGMIIFISIAGVLIHAGISGKASENAAAGSDRYVFHVMIGLAVMMILYLLDYTVLAKFSKIIAAVLLSVCLLVILEGGQVNGARIFISLPGGRRGMDVQKLMLFYVPIYGAILYKYHGWGYKGLIRAILWLIAPVILVYSLPALRTACVMLVTMLTMLTIAIKKDWFTVRKKRTICGIWAVFLTAPIAAFLGMYLRNRLAEYQIARIQAMFSSGSETDYLTKMLHSLWRQNKLIGKSKSDVTGILPAFNADYILTYLSSVYGIIAAILLCCVLAVLIFAIFNTALRQKNQLGMMMGCGCGIVFLISFLINVLENLGVFPQSITFLPFFSAGGSCIIISYGLMGIVLSTYRYKNIYPRHPETGFMSINSKVKKYRNI</sequence>
<accession>A0A415L635</accession>
<feature type="transmembrane region" description="Helical" evidence="6">
    <location>
        <begin position="174"/>
        <end position="192"/>
    </location>
</feature>
<evidence type="ECO:0000256" key="5">
    <source>
        <dbReference type="ARBA" id="ARBA00023136"/>
    </source>
</evidence>
<feature type="transmembrane region" description="Helical" evidence="6">
    <location>
        <begin position="109"/>
        <end position="130"/>
    </location>
</feature>
<dbReference type="GO" id="GO:0008360">
    <property type="term" value="P:regulation of cell shape"/>
    <property type="evidence" value="ECO:0007669"/>
    <property type="project" value="UniProtKB-KW"/>
</dbReference>
<keyword evidence="5 6" id="KW-0472">Membrane</keyword>
<feature type="transmembrane region" description="Helical" evidence="6">
    <location>
        <begin position="250"/>
        <end position="271"/>
    </location>
</feature>
<feature type="transmembrane region" description="Helical" evidence="6">
    <location>
        <begin position="76"/>
        <end position="94"/>
    </location>
</feature>
<name>A0A415L635_9FIRM</name>
<dbReference type="Pfam" id="PF01098">
    <property type="entry name" value="FTSW_RODA_SPOVE"/>
    <property type="match status" value="1"/>
</dbReference>
<evidence type="ECO:0000313" key="7">
    <source>
        <dbReference type="EMBL" id="RHL43940.1"/>
    </source>
</evidence>
<dbReference type="PANTHER" id="PTHR30474:SF1">
    <property type="entry name" value="PEPTIDOGLYCAN GLYCOSYLTRANSFERASE MRDB"/>
    <property type="match status" value="1"/>
</dbReference>